<name>A0A834GVN5_RHOSS</name>
<gene>
    <name evidence="2" type="ORF">RHSIM_Rhsim05G0046300</name>
    <name evidence="1" type="ORF">RHSIM_RhsimUnG0140800</name>
</gene>
<dbReference type="Proteomes" id="UP000626092">
    <property type="component" value="Unassembled WGS sequence"/>
</dbReference>
<comment type="caution">
    <text evidence="2">The sequence shown here is derived from an EMBL/GenBank/DDBJ whole genome shotgun (WGS) entry which is preliminary data.</text>
</comment>
<sequence>MGKSTHPYKQLRVDYQADQSSVSRLNSIPNYLQNLSSRLRHKGLLGSSSAIRSRVSVCGVGTSLCKPTPLQPWMPMTQHFQTTLPDFAPLTRRPALRPGVPFVTCNTRTLFSLLGNSPSRQFLRTSRRFPPQKKICQLAIKGKEVDRVLTKQASASVVGSLVCLSFLQDCETPMVFSGYVVRSDGIVATSTNCLRHLKGTEYKIGVTILGLTKAYKGVLLHANFLSKIAFVKILRCRQLRKPNCGKLDSLRKGADVVAMGCYPVCGSNWMNAKKGYSCKTTPAALTDLNEI</sequence>
<evidence type="ECO:0000313" key="1">
    <source>
        <dbReference type="EMBL" id="KAF7113286.1"/>
    </source>
</evidence>
<dbReference type="EMBL" id="WJXA01000304">
    <property type="protein sequence ID" value="KAF7113286.1"/>
    <property type="molecule type" value="Genomic_DNA"/>
</dbReference>
<evidence type="ECO:0000313" key="2">
    <source>
        <dbReference type="EMBL" id="KAF7142708.1"/>
    </source>
</evidence>
<protein>
    <submittedName>
        <fullName evidence="2">Uncharacterized protein</fullName>
    </submittedName>
</protein>
<keyword evidence="3" id="KW-1185">Reference proteome</keyword>
<accession>A0A834GVN5</accession>
<proteinExistence type="predicted"/>
<reference evidence="2" key="1">
    <citation type="submission" date="2019-11" db="EMBL/GenBank/DDBJ databases">
        <authorList>
            <person name="Liu Y."/>
            <person name="Hou J."/>
            <person name="Li T.-Q."/>
            <person name="Guan C.-H."/>
            <person name="Wu X."/>
            <person name="Wu H.-Z."/>
            <person name="Ling F."/>
            <person name="Zhang R."/>
            <person name="Shi X.-G."/>
            <person name="Ren J.-P."/>
            <person name="Chen E.-F."/>
            <person name="Sun J.-M."/>
        </authorList>
    </citation>
    <scope>NUCLEOTIDE SEQUENCE</scope>
    <source>
        <strain evidence="2">Adult_tree_wgs_1</strain>
        <tissue evidence="2">Leaves</tissue>
    </source>
</reference>
<dbReference type="OrthoDB" id="4217619at2759"/>
<organism evidence="2 3">
    <name type="scientific">Rhododendron simsii</name>
    <name type="common">Sims's rhododendron</name>
    <dbReference type="NCBI Taxonomy" id="118357"/>
    <lineage>
        <taxon>Eukaryota</taxon>
        <taxon>Viridiplantae</taxon>
        <taxon>Streptophyta</taxon>
        <taxon>Embryophyta</taxon>
        <taxon>Tracheophyta</taxon>
        <taxon>Spermatophyta</taxon>
        <taxon>Magnoliopsida</taxon>
        <taxon>eudicotyledons</taxon>
        <taxon>Gunneridae</taxon>
        <taxon>Pentapetalae</taxon>
        <taxon>asterids</taxon>
        <taxon>Ericales</taxon>
        <taxon>Ericaceae</taxon>
        <taxon>Ericoideae</taxon>
        <taxon>Rhodoreae</taxon>
        <taxon>Rhododendron</taxon>
    </lineage>
</organism>
<evidence type="ECO:0000313" key="3">
    <source>
        <dbReference type="Proteomes" id="UP000626092"/>
    </source>
</evidence>
<dbReference type="EMBL" id="WJXA01000005">
    <property type="protein sequence ID" value="KAF7142708.1"/>
    <property type="molecule type" value="Genomic_DNA"/>
</dbReference>
<dbReference type="AlphaFoldDB" id="A0A834GVN5"/>